<evidence type="ECO:0000313" key="1">
    <source>
        <dbReference type="EMBL" id="CAB4364754.1"/>
    </source>
</evidence>
<evidence type="ECO:0000313" key="3">
    <source>
        <dbReference type="EMBL" id="CAB4849385.1"/>
    </source>
</evidence>
<gene>
    <name evidence="2" type="ORF">UFOPK2656_03233</name>
    <name evidence="3" type="ORF">UFOPK3267_00912</name>
    <name evidence="4" type="ORF">UFOPK3651_00029</name>
    <name evidence="5" type="ORF">UFOPK3931_00936</name>
    <name evidence="1" type="ORF">UFOPK4189_02513</name>
</gene>
<sequence length="230" mass="23717">MSAAMVVLVVVVAGAMLWQREDTPARPPVPTVPIANTPADIGCIDDPGTVNAAAKYWYAYDASGALNLNGEISASTRLGDFAKTGLSSIAANIGSYATSAIRDVAPDTSYCPTDRIVYVTFADGTELTITAWRSIAAASPQWIPSEVKFTATDDHTFVSEGPHVVSVLAVAPDGTSVAITAYGVNARKAFAKASGPVTETTIAPVLGPVSVTATQLAPIAEAMLAFSVAR</sequence>
<dbReference type="EMBL" id="CAFBMT010000001">
    <property type="protein sequence ID" value="CAB4909087.1"/>
    <property type="molecule type" value="Genomic_DNA"/>
</dbReference>
<name>A0A6J6TF23_9ZZZZ</name>
<dbReference type="EMBL" id="CAESGF010000018">
    <property type="protein sequence ID" value="CAB4364754.1"/>
    <property type="molecule type" value="Genomic_DNA"/>
</dbReference>
<dbReference type="AlphaFoldDB" id="A0A6J6TF23"/>
<proteinExistence type="predicted"/>
<evidence type="ECO:0000313" key="4">
    <source>
        <dbReference type="EMBL" id="CAB4909087.1"/>
    </source>
</evidence>
<evidence type="ECO:0000313" key="5">
    <source>
        <dbReference type="EMBL" id="CAB4983206.1"/>
    </source>
</evidence>
<reference evidence="2" key="1">
    <citation type="submission" date="2020-05" db="EMBL/GenBank/DDBJ databases">
        <authorList>
            <person name="Chiriac C."/>
            <person name="Salcher M."/>
            <person name="Ghai R."/>
            <person name="Kavagutti S V."/>
        </authorList>
    </citation>
    <scope>NUCLEOTIDE SEQUENCE</scope>
</reference>
<dbReference type="EMBL" id="CAEZYF010000033">
    <property type="protein sequence ID" value="CAB4746041.1"/>
    <property type="molecule type" value="Genomic_DNA"/>
</dbReference>
<organism evidence="2">
    <name type="scientific">freshwater metagenome</name>
    <dbReference type="NCBI Taxonomy" id="449393"/>
    <lineage>
        <taxon>unclassified sequences</taxon>
        <taxon>metagenomes</taxon>
        <taxon>ecological metagenomes</taxon>
    </lineage>
</organism>
<evidence type="ECO:0000313" key="2">
    <source>
        <dbReference type="EMBL" id="CAB4746041.1"/>
    </source>
</evidence>
<dbReference type="EMBL" id="CAFBOL010000017">
    <property type="protein sequence ID" value="CAB4983206.1"/>
    <property type="molecule type" value="Genomic_DNA"/>
</dbReference>
<accession>A0A6J6TF23</accession>
<protein>
    <submittedName>
        <fullName evidence="2">Unannotated protein</fullName>
    </submittedName>
</protein>
<dbReference type="EMBL" id="CAFBIY010000037">
    <property type="protein sequence ID" value="CAB4849385.1"/>
    <property type="molecule type" value="Genomic_DNA"/>
</dbReference>